<dbReference type="InParanoid" id="G2YK83"/>
<name>G2YK83_BOTF4</name>
<dbReference type="HOGENOM" id="CLU_3142901_0_0_1"/>
<protein>
    <submittedName>
        <fullName evidence="2">Uncharacterized protein</fullName>
    </submittedName>
</protein>
<reference evidence="3" key="1">
    <citation type="journal article" date="2011" name="PLoS Genet.">
        <title>Genomic analysis of the necrotrophic fungal pathogens Sclerotinia sclerotiorum and Botrytis cinerea.</title>
        <authorList>
            <person name="Amselem J."/>
            <person name="Cuomo C.A."/>
            <person name="van Kan J.A."/>
            <person name="Viaud M."/>
            <person name="Benito E.P."/>
            <person name="Couloux A."/>
            <person name="Coutinho P.M."/>
            <person name="de Vries R.P."/>
            <person name="Dyer P.S."/>
            <person name="Fillinger S."/>
            <person name="Fournier E."/>
            <person name="Gout L."/>
            <person name="Hahn M."/>
            <person name="Kohn L."/>
            <person name="Lapalu N."/>
            <person name="Plummer K.M."/>
            <person name="Pradier J.M."/>
            <person name="Quevillon E."/>
            <person name="Sharon A."/>
            <person name="Simon A."/>
            <person name="ten Have A."/>
            <person name="Tudzynski B."/>
            <person name="Tudzynski P."/>
            <person name="Wincker P."/>
            <person name="Andrew M."/>
            <person name="Anthouard V."/>
            <person name="Beever R.E."/>
            <person name="Beffa R."/>
            <person name="Benoit I."/>
            <person name="Bouzid O."/>
            <person name="Brault B."/>
            <person name="Chen Z."/>
            <person name="Choquer M."/>
            <person name="Collemare J."/>
            <person name="Cotton P."/>
            <person name="Danchin E.G."/>
            <person name="Da Silva C."/>
            <person name="Gautier A."/>
            <person name="Giraud C."/>
            <person name="Giraud T."/>
            <person name="Gonzalez C."/>
            <person name="Grossetete S."/>
            <person name="Guldener U."/>
            <person name="Henrissat B."/>
            <person name="Howlett B.J."/>
            <person name="Kodira C."/>
            <person name="Kretschmer M."/>
            <person name="Lappartient A."/>
            <person name="Leroch M."/>
            <person name="Levis C."/>
            <person name="Mauceli E."/>
            <person name="Neuveglise C."/>
            <person name="Oeser B."/>
            <person name="Pearson M."/>
            <person name="Poulain J."/>
            <person name="Poussereau N."/>
            <person name="Quesneville H."/>
            <person name="Rascle C."/>
            <person name="Schumacher J."/>
            <person name="Segurens B."/>
            <person name="Sexton A."/>
            <person name="Silva E."/>
            <person name="Sirven C."/>
            <person name="Soanes D.M."/>
            <person name="Talbot N.J."/>
            <person name="Templeton M."/>
            <person name="Yandava C."/>
            <person name="Yarden O."/>
            <person name="Zeng Q."/>
            <person name="Rollins J.A."/>
            <person name="Lebrun M.H."/>
            <person name="Dickman M."/>
        </authorList>
    </citation>
    <scope>NUCLEOTIDE SEQUENCE [LARGE SCALE GENOMIC DNA]</scope>
    <source>
        <strain evidence="3">T4</strain>
    </source>
</reference>
<feature type="compositionally biased region" description="Polar residues" evidence="1">
    <location>
        <begin position="1"/>
        <end position="10"/>
    </location>
</feature>
<accession>G2YK83</accession>
<evidence type="ECO:0000313" key="2">
    <source>
        <dbReference type="EMBL" id="CCD52031.1"/>
    </source>
</evidence>
<dbReference type="Proteomes" id="UP000008177">
    <property type="component" value="Unplaced contigs"/>
</dbReference>
<feature type="region of interest" description="Disordered" evidence="1">
    <location>
        <begin position="1"/>
        <end position="33"/>
    </location>
</feature>
<evidence type="ECO:0000313" key="3">
    <source>
        <dbReference type="Proteomes" id="UP000008177"/>
    </source>
</evidence>
<gene>
    <name evidence="2" type="ORF">BofuT4_uP081900.1</name>
</gene>
<proteinExistence type="predicted"/>
<dbReference type="EMBL" id="FQ790340">
    <property type="protein sequence ID" value="CCD52031.1"/>
    <property type="molecule type" value="Genomic_DNA"/>
</dbReference>
<sequence length="49" mass="5472">MSQTSPFTIQPQSHLLLPPPPTPSKSLNGGTFDSRGRKWKVGMWECDVM</sequence>
<organism evidence="2 3">
    <name type="scientific">Botryotinia fuckeliana (strain T4)</name>
    <name type="common">Noble rot fungus</name>
    <name type="synonym">Botrytis cinerea</name>
    <dbReference type="NCBI Taxonomy" id="999810"/>
    <lineage>
        <taxon>Eukaryota</taxon>
        <taxon>Fungi</taxon>
        <taxon>Dikarya</taxon>
        <taxon>Ascomycota</taxon>
        <taxon>Pezizomycotina</taxon>
        <taxon>Leotiomycetes</taxon>
        <taxon>Helotiales</taxon>
        <taxon>Sclerotiniaceae</taxon>
        <taxon>Botrytis</taxon>
    </lineage>
</organism>
<dbReference type="AlphaFoldDB" id="G2YK83"/>
<evidence type="ECO:0000256" key="1">
    <source>
        <dbReference type="SAM" id="MobiDB-lite"/>
    </source>
</evidence>